<keyword evidence="1" id="KW-0472">Membrane</keyword>
<reference evidence="2 3" key="1">
    <citation type="submission" date="2020-08" db="EMBL/GenBank/DDBJ databases">
        <title>Genomic Encyclopedia of Type Strains, Phase IV (KMG-V): Genome sequencing to study the core and pangenomes of soil and plant-associated prokaryotes.</title>
        <authorList>
            <person name="Whitman W."/>
        </authorList>
    </citation>
    <scope>NUCLEOTIDE SEQUENCE [LARGE SCALE GENOMIC DNA]</scope>
    <source>
        <strain evidence="2 3">X5P3</strain>
    </source>
</reference>
<keyword evidence="1" id="KW-1133">Transmembrane helix</keyword>
<evidence type="ECO:0000256" key="1">
    <source>
        <dbReference type="SAM" id="Phobius"/>
    </source>
</evidence>
<keyword evidence="1" id="KW-0812">Transmembrane</keyword>
<evidence type="ECO:0000313" key="3">
    <source>
        <dbReference type="Proteomes" id="UP000584867"/>
    </source>
</evidence>
<gene>
    <name evidence="2" type="ORF">HDF15_004773</name>
</gene>
<feature type="transmembrane region" description="Helical" evidence="1">
    <location>
        <begin position="40"/>
        <end position="61"/>
    </location>
</feature>
<name>A0A7W7ZUK6_9BACT</name>
<dbReference type="Proteomes" id="UP000584867">
    <property type="component" value="Unassembled WGS sequence"/>
</dbReference>
<feature type="transmembrane region" description="Helical" evidence="1">
    <location>
        <begin position="12"/>
        <end position="34"/>
    </location>
</feature>
<comment type="caution">
    <text evidence="2">The sequence shown here is derived from an EMBL/GenBank/DDBJ whole genome shotgun (WGS) entry which is preliminary data.</text>
</comment>
<organism evidence="2 3">
    <name type="scientific">Granulicella mallensis</name>
    <dbReference type="NCBI Taxonomy" id="940614"/>
    <lineage>
        <taxon>Bacteria</taxon>
        <taxon>Pseudomonadati</taxon>
        <taxon>Acidobacteriota</taxon>
        <taxon>Terriglobia</taxon>
        <taxon>Terriglobales</taxon>
        <taxon>Acidobacteriaceae</taxon>
        <taxon>Granulicella</taxon>
    </lineage>
</organism>
<dbReference type="EMBL" id="JACHIO010000027">
    <property type="protein sequence ID" value="MBB5066396.1"/>
    <property type="molecule type" value="Genomic_DNA"/>
</dbReference>
<accession>A0A7W7ZUK6</accession>
<sequence length="233" mass="25713">MRWIKDLFRATLSHWWALMGCAVSNIVGMYALALQKDNHWLIRSSFAIADLSIIVALALAWRDEHAKLLIEIEKNNGPKFHLEIVRSVYSQQNAFLFVECSLVNRSLIESGMRSARLIDHDRATDNEIHANEAFLAVSLYDSSVKQISVQGNESGVVTAEKIGILRVENLLRSAPPLLPRGKREVGWLAFPGIASIADGQTDSNRFAITVSDTLGGTHGPVAVPAPVERAIVF</sequence>
<proteinExistence type="predicted"/>
<evidence type="ECO:0000313" key="2">
    <source>
        <dbReference type="EMBL" id="MBB5066396.1"/>
    </source>
</evidence>
<dbReference type="AlphaFoldDB" id="A0A7W7ZUK6"/>
<protein>
    <submittedName>
        <fullName evidence="2">Uncharacterized protein</fullName>
    </submittedName>
</protein>
<dbReference type="RefSeq" id="WP_184259944.1">
    <property type="nucleotide sequence ID" value="NZ_JACHIO010000027.1"/>
</dbReference>
<dbReference type="PROSITE" id="PS51257">
    <property type="entry name" value="PROKAR_LIPOPROTEIN"/>
    <property type="match status" value="1"/>
</dbReference>